<protein>
    <submittedName>
        <fullName evidence="2">Uncharacterized protein</fullName>
    </submittedName>
</protein>
<feature type="region of interest" description="Disordered" evidence="1">
    <location>
        <begin position="103"/>
        <end position="123"/>
    </location>
</feature>
<evidence type="ECO:0000313" key="2">
    <source>
        <dbReference type="EMBL" id="CCI10048.1"/>
    </source>
</evidence>
<dbReference type="InParanoid" id="A0A024FSS9"/>
<dbReference type="EMBL" id="CAIX01000067">
    <property type="protein sequence ID" value="CCI10048.1"/>
    <property type="molecule type" value="Genomic_DNA"/>
</dbReference>
<feature type="compositionally biased region" description="Polar residues" evidence="1">
    <location>
        <begin position="113"/>
        <end position="123"/>
    </location>
</feature>
<dbReference type="AlphaFoldDB" id="A0A024FSS9"/>
<dbReference type="Proteomes" id="UP000053237">
    <property type="component" value="Unassembled WGS sequence"/>
</dbReference>
<evidence type="ECO:0000256" key="1">
    <source>
        <dbReference type="SAM" id="MobiDB-lite"/>
    </source>
</evidence>
<keyword evidence="3" id="KW-1185">Reference proteome</keyword>
<organism evidence="2 3">
    <name type="scientific">Albugo candida</name>
    <dbReference type="NCBI Taxonomy" id="65357"/>
    <lineage>
        <taxon>Eukaryota</taxon>
        <taxon>Sar</taxon>
        <taxon>Stramenopiles</taxon>
        <taxon>Oomycota</taxon>
        <taxon>Peronosporomycetes</taxon>
        <taxon>Albuginales</taxon>
        <taxon>Albuginaceae</taxon>
        <taxon>Albugo</taxon>
    </lineage>
</organism>
<evidence type="ECO:0000313" key="3">
    <source>
        <dbReference type="Proteomes" id="UP000053237"/>
    </source>
</evidence>
<sequence length="123" mass="13613">MECPFAAPEESQTELIQPEELIEDLLQELGSKTSELYQAQEQICKLGAEAQVLRKMRPGNEDGNMAYLSSVELKHFSGVQVQAAIIKWELKIRTTVAGKPFGRYQVETDSDKANSSNGPITAL</sequence>
<proteinExistence type="predicted"/>
<gene>
    <name evidence="2" type="ORF">BN9_051080</name>
</gene>
<accession>A0A024FSS9</accession>
<comment type="caution">
    <text evidence="2">The sequence shown here is derived from an EMBL/GenBank/DDBJ whole genome shotgun (WGS) entry which is preliminary data.</text>
</comment>
<reference evidence="2 3" key="1">
    <citation type="submission" date="2012-05" db="EMBL/GenBank/DDBJ databases">
        <title>Recombination and specialization in a pathogen metapopulation.</title>
        <authorList>
            <person name="Gardiner A."/>
            <person name="Kemen E."/>
            <person name="Schultz-Larsen T."/>
            <person name="MacLean D."/>
            <person name="Van Oosterhout C."/>
            <person name="Jones J.D.G."/>
        </authorList>
    </citation>
    <scope>NUCLEOTIDE SEQUENCE [LARGE SCALE GENOMIC DNA]</scope>
    <source>
        <strain evidence="2 3">Ac Nc2</strain>
    </source>
</reference>
<name>A0A024FSS9_9STRA</name>